<dbReference type="SUPFAM" id="SSF50800">
    <property type="entry name" value="PK beta-barrel domain-like"/>
    <property type="match status" value="1"/>
</dbReference>
<dbReference type="PROSITE" id="PS51340">
    <property type="entry name" value="MOSC"/>
    <property type="match status" value="1"/>
</dbReference>
<proteinExistence type="predicted"/>
<dbReference type="PANTHER" id="PTHR36930:SF1">
    <property type="entry name" value="MOSC DOMAIN-CONTAINING PROTEIN"/>
    <property type="match status" value="1"/>
</dbReference>
<protein>
    <recommendedName>
        <fullName evidence="1">MOSC domain-containing protein</fullName>
    </recommendedName>
</protein>
<feature type="domain" description="MOSC" evidence="1">
    <location>
        <begin position="28"/>
        <end position="183"/>
    </location>
</feature>
<dbReference type="Gene3D" id="2.40.33.20">
    <property type="entry name" value="PK beta-barrel domain-like"/>
    <property type="match status" value="1"/>
</dbReference>
<gene>
    <name evidence="2" type="ORF">LCGC14_0892310</name>
</gene>
<dbReference type="GO" id="GO:0030170">
    <property type="term" value="F:pyridoxal phosphate binding"/>
    <property type="evidence" value="ECO:0007669"/>
    <property type="project" value="InterPro"/>
</dbReference>
<reference evidence="2" key="1">
    <citation type="journal article" date="2015" name="Nature">
        <title>Complex archaea that bridge the gap between prokaryotes and eukaryotes.</title>
        <authorList>
            <person name="Spang A."/>
            <person name="Saw J.H."/>
            <person name="Jorgensen S.L."/>
            <person name="Zaremba-Niedzwiedzka K."/>
            <person name="Martijn J."/>
            <person name="Lind A.E."/>
            <person name="van Eijk R."/>
            <person name="Schleper C."/>
            <person name="Guy L."/>
            <person name="Ettema T.J."/>
        </authorList>
    </citation>
    <scope>NUCLEOTIDE SEQUENCE</scope>
</reference>
<dbReference type="GO" id="GO:0003824">
    <property type="term" value="F:catalytic activity"/>
    <property type="evidence" value="ECO:0007669"/>
    <property type="project" value="InterPro"/>
</dbReference>
<sequence length="193" mass="21093">MPALKLTEYTATITWLGVVPKLAKGIRAEARSEVFASYAGFEEDVHAGLTRPSCVRMTATYPKGTEIRNVRQLSILSAEELALIADDMGLDNLDPVHLGASIVIKGIPDFTHVPPNARLQAESGATLTVDMENLPCVLPGREIDRDTPGHGAKFKSAAWNRRGVTAWVEREGLLKLGDTLRLFIPDQPAWRHG</sequence>
<organism evidence="2">
    <name type="scientific">marine sediment metagenome</name>
    <dbReference type="NCBI Taxonomy" id="412755"/>
    <lineage>
        <taxon>unclassified sequences</taxon>
        <taxon>metagenomes</taxon>
        <taxon>ecological metagenomes</taxon>
    </lineage>
</organism>
<accession>A0A0F9RI37</accession>
<dbReference type="PANTHER" id="PTHR36930">
    <property type="entry name" value="METAL-SULFUR CLUSTER BIOSYNTHESIS PROTEINS YUAD-RELATED"/>
    <property type="match status" value="1"/>
</dbReference>
<comment type="caution">
    <text evidence="2">The sequence shown here is derived from an EMBL/GenBank/DDBJ whole genome shotgun (WGS) entry which is preliminary data.</text>
</comment>
<dbReference type="AlphaFoldDB" id="A0A0F9RI37"/>
<dbReference type="GO" id="GO:0030151">
    <property type="term" value="F:molybdenum ion binding"/>
    <property type="evidence" value="ECO:0007669"/>
    <property type="project" value="InterPro"/>
</dbReference>
<dbReference type="InterPro" id="IPR052716">
    <property type="entry name" value="MOSC_domain"/>
</dbReference>
<name>A0A0F9RI37_9ZZZZ</name>
<dbReference type="InterPro" id="IPR005302">
    <property type="entry name" value="MoCF_Sase_C"/>
</dbReference>
<evidence type="ECO:0000313" key="2">
    <source>
        <dbReference type="EMBL" id="KKN24691.1"/>
    </source>
</evidence>
<dbReference type="InterPro" id="IPR011037">
    <property type="entry name" value="Pyrv_Knase-like_insert_dom_sf"/>
</dbReference>
<dbReference type="Pfam" id="PF03473">
    <property type="entry name" value="MOSC"/>
    <property type="match status" value="1"/>
</dbReference>
<evidence type="ECO:0000259" key="1">
    <source>
        <dbReference type="PROSITE" id="PS51340"/>
    </source>
</evidence>
<dbReference type="EMBL" id="LAZR01002863">
    <property type="protein sequence ID" value="KKN24691.1"/>
    <property type="molecule type" value="Genomic_DNA"/>
</dbReference>